<dbReference type="NCBIfam" id="NF011118">
    <property type="entry name" value="PRK14548.1"/>
    <property type="match status" value="1"/>
</dbReference>
<dbReference type="EMBL" id="AP011948">
    <property type="protein sequence ID" value="BAM40929.1"/>
    <property type="molecule type" value="Genomic_DNA"/>
</dbReference>
<keyword evidence="8" id="KW-1185">Reference proteome</keyword>
<dbReference type="InterPro" id="IPR001014">
    <property type="entry name" value="Ribosomal_uL23_CS"/>
</dbReference>
<keyword evidence="5 6" id="KW-0687">Ribonucleoprotein</keyword>
<dbReference type="eggNOG" id="KOG1751">
    <property type="taxonomic scope" value="Eukaryota"/>
</dbReference>
<dbReference type="FunFam" id="3.30.70.330:FF:000035">
    <property type="entry name" value="60S ribosomal protein L23a"/>
    <property type="match status" value="1"/>
</dbReference>
<dbReference type="AlphaFoldDB" id="J4DPL8"/>
<dbReference type="InterPro" id="IPR012678">
    <property type="entry name" value="Ribosomal_uL23/eL15/eS24_sf"/>
</dbReference>
<sequence length="163" mass="18504">MTSKATDGKSENEYIIHLGAASEKTKKARVASRSVKKSTTLKKVKVRRNTHFFRKRTLSLKRSPKYQKKVKTAFTKKLDKFAIVRYPLTTESAMKMIEELNTLVFIVDPRADRKKIAKAVSQLYDITPVHVNTLIRPDGQKKAFVRLSADQDALDVANKIGII</sequence>
<keyword evidence="3" id="KW-0694">RNA-binding</keyword>
<dbReference type="Pfam" id="PF00276">
    <property type="entry name" value="Ribosomal_L23"/>
    <property type="match status" value="1"/>
</dbReference>
<dbReference type="STRING" id="869250.J4DPL8"/>
<dbReference type="PROSITE" id="PS00050">
    <property type="entry name" value="RIBOSOMAL_L23"/>
    <property type="match status" value="1"/>
</dbReference>
<keyword evidence="2" id="KW-0699">rRNA-binding</keyword>
<evidence type="ECO:0000313" key="8">
    <source>
        <dbReference type="Proteomes" id="UP000003786"/>
    </source>
</evidence>
<evidence type="ECO:0000256" key="2">
    <source>
        <dbReference type="ARBA" id="ARBA00022730"/>
    </source>
</evidence>
<dbReference type="InterPro" id="IPR013025">
    <property type="entry name" value="Ribosomal_uL23-like"/>
</dbReference>
<organism evidence="7 8">
    <name type="scientific">Theileria orientalis strain Shintoku</name>
    <dbReference type="NCBI Taxonomy" id="869250"/>
    <lineage>
        <taxon>Eukaryota</taxon>
        <taxon>Sar</taxon>
        <taxon>Alveolata</taxon>
        <taxon>Apicomplexa</taxon>
        <taxon>Aconoidasida</taxon>
        <taxon>Piroplasmida</taxon>
        <taxon>Theileriidae</taxon>
        <taxon>Theileria</taxon>
    </lineage>
</organism>
<reference evidence="7 8" key="1">
    <citation type="journal article" date="2012" name="MBio">
        <title>Comparative genome analysis of three eukaryotic parasites with differing abilities to transform leukocytes reveals key mediators of Theileria-induced leukocyte transformation.</title>
        <authorList>
            <person name="Hayashida K."/>
            <person name="Hara Y."/>
            <person name="Abe T."/>
            <person name="Yamasaki C."/>
            <person name="Toyoda A."/>
            <person name="Kosuge T."/>
            <person name="Suzuki Y."/>
            <person name="Sato Y."/>
            <person name="Kawashima S."/>
            <person name="Katayama T."/>
            <person name="Wakaguri H."/>
            <person name="Inoue N."/>
            <person name="Homma K."/>
            <person name="Tada-Umezaki M."/>
            <person name="Yagi Y."/>
            <person name="Fujii Y."/>
            <person name="Habara T."/>
            <person name="Kanehisa M."/>
            <person name="Watanabe H."/>
            <person name="Ito K."/>
            <person name="Gojobori T."/>
            <person name="Sugawara H."/>
            <person name="Imanishi T."/>
            <person name="Weir W."/>
            <person name="Gardner M."/>
            <person name="Pain A."/>
            <person name="Shiels B."/>
            <person name="Hattori M."/>
            <person name="Nene V."/>
            <person name="Sugimoto C."/>
        </authorList>
    </citation>
    <scope>NUCLEOTIDE SEQUENCE [LARGE SCALE GENOMIC DNA]</scope>
    <source>
        <strain evidence="7 8">Shintoku</strain>
    </source>
</reference>
<evidence type="ECO:0000256" key="6">
    <source>
        <dbReference type="RuleBase" id="RU003934"/>
    </source>
</evidence>
<dbReference type="GO" id="GO:0006412">
    <property type="term" value="P:translation"/>
    <property type="evidence" value="ECO:0007669"/>
    <property type="project" value="InterPro"/>
</dbReference>
<dbReference type="Gene3D" id="3.30.70.330">
    <property type="match status" value="1"/>
</dbReference>
<evidence type="ECO:0000256" key="1">
    <source>
        <dbReference type="ARBA" id="ARBA00006700"/>
    </source>
</evidence>
<evidence type="ECO:0000256" key="5">
    <source>
        <dbReference type="ARBA" id="ARBA00023274"/>
    </source>
</evidence>
<dbReference type="InterPro" id="IPR012677">
    <property type="entry name" value="Nucleotide-bd_a/b_plait_sf"/>
</dbReference>
<dbReference type="GO" id="GO:1990904">
    <property type="term" value="C:ribonucleoprotein complex"/>
    <property type="evidence" value="ECO:0007669"/>
    <property type="project" value="UniProtKB-KW"/>
</dbReference>
<dbReference type="Proteomes" id="UP000003786">
    <property type="component" value="Chromosome 3"/>
</dbReference>
<name>J4DPL8_THEOR</name>
<proteinExistence type="inferred from homology"/>
<dbReference type="PANTHER" id="PTHR11620">
    <property type="entry name" value="60S RIBOSOMAL PROTEIN L23A"/>
    <property type="match status" value="1"/>
</dbReference>
<dbReference type="GO" id="GO:0005840">
    <property type="term" value="C:ribosome"/>
    <property type="evidence" value="ECO:0007669"/>
    <property type="project" value="UniProtKB-KW"/>
</dbReference>
<comment type="similarity">
    <text evidence="1 6">Belongs to the universal ribosomal protein uL23 family.</text>
</comment>
<dbReference type="RefSeq" id="XP_009691230.1">
    <property type="nucleotide sequence ID" value="XM_009692935.1"/>
</dbReference>
<gene>
    <name evidence="7" type="ORF">TOT_030000190</name>
</gene>
<evidence type="ECO:0000256" key="4">
    <source>
        <dbReference type="ARBA" id="ARBA00022980"/>
    </source>
</evidence>
<dbReference type="VEuPathDB" id="PiroplasmaDB:TOT_030000190"/>
<dbReference type="KEGG" id="tot:TOT_030000190"/>
<dbReference type="OrthoDB" id="1267328at2759"/>
<dbReference type="GeneID" id="20715384"/>
<dbReference type="SUPFAM" id="SSF54189">
    <property type="entry name" value="Ribosomal proteins S24e, L23 and L15e"/>
    <property type="match status" value="1"/>
</dbReference>
<protein>
    <submittedName>
        <fullName evidence="7">60S ribosomal protein L25</fullName>
    </submittedName>
</protein>
<keyword evidence="4 6" id="KW-0689">Ribosomal protein</keyword>
<dbReference type="HAMAP" id="MF_01369_A">
    <property type="entry name" value="Ribosomal_uL23_A"/>
    <property type="match status" value="1"/>
</dbReference>
<evidence type="ECO:0000256" key="3">
    <source>
        <dbReference type="ARBA" id="ARBA00022884"/>
    </source>
</evidence>
<evidence type="ECO:0000313" key="7">
    <source>
        <dbReference type="EMBL" id="BAM40929.1"/>
    </source>
</evidence>
<accession>J4DPL8</accession>
<dbReference type="GO" id="GO:0003735">
    <property type="term" value="F:structural constituent of ribosome"/>
    <property type="evidence" value="ECO:0007669"/>
    <property type="project" value="InterPro"/>
</dbReference>
<dbReference type="GO" id="GO:0019843">
    <property type="term" value="F:rRNA binding"/>
    <property type="evidence" value="ECO:0007669"/>
    <property type="project" value="UniProtKB-KW"/>
</dbReference>
<dbReference type="OMA" id="RLDHHKV"/>